<feature type="region of interest" description="Disordered" evidence="1">
    <location>
        <begin position="31"/>
        <end position="78"/>
    </location>
</feature>
<dbReference type="PANTHER" id="PTHR37610">
    <property type="entry name" value="CCHC-TYPE DOMAIN-CONTAINING PROTEIN"/>
    <property type="match status" value="1"/>
</dbReference>
<name>A0A803QH45_CANSA</name>
<proteinExistence type="predicted"/>
<dbReference type="OMA" id="HYNELVY"/>
<evidence type="ECO:0000313" key="3">
    <source>
        <dbReference type="Proteomes" id="UP000596661"/>
    </source>
</evidence>
<dbReference type="Proteomes" id="UP000596661">
    <property type="component" value="Chromosome 9"/>
</dbReference>
<dbReference type="EnsemblPlants" id="evm.model.09.71">
    <property type="protein sequence ID" value="cds.evm.model.09.71"/>
    <property type="gene ID" value="evm.TU.09.71"/>
</dbReference>
<evidence type="ECO:0000256" key="1">
    <source>
        <dbReference type="SAM" id="MobiDB-lite"/>
    </source>
</evidence>
<dbReference type="Gramene" id="evm.model.09.71">
    <property type="protein sequence ID" value="cds.evm.model.09.71"/>
    <property type="gene ID" value="evm.TU.09.71"/>
</dbReference>
<dbReference type="AlphaFoldDB" id="A0A803QH45"/>
<organism evidence="2 3">
    <name type="scientific">Cannabis sativa</name>
    <name type="common">Hemp</name>
    <name type="synonym">Marijuana</name>
    <dbReference type="NCBI Taxonomy" id="3483"/>
    <lineage>
        <taxon>Eukaryota</taxon>
        <taxon>Viridiplantae</taxon>
        <taxon>Streptophyta</taxon>
        <taxon>Embryophyta</taxon>
        <taxon>Tracheophyta</taxon>
        <taxon>Spermatophyta</taxon>
        <taxon>Magnoliopsida</taxon>
        <taxon>eudicotyledons</taxon>
        <taxon>Gunneridae</taxon>
        <taxon>Pentapetalae</taxon>
        <taxon>rosids</taxon>
        <taxon>fabids</taxon>
        <taxon>Rosales</taxon>
        <taxon>Cannabaceae</taxon>
        <taxon>Cannabis</taxon>
    </lineage>
</organism>
<accession>A0A803QH45</accession>
<evidence type="ECO:0000313" key="2">
    <source>
        <dbReference type="EnsemblPlants" id="cds.evm.model.09.71"/>
    </source>
</evidence>
<feature type="compositionally biased region" description="Polar residues" evidence="1">
    <location>
        <begin position="44"/>
        <end position="58"/>
    </location>
</feature>
<reference evidence="2" key="1">
    <citation type="submission" date="2018-11" db="EMBL/GenBank/DDBJ databases">
        <authorList>
            <person name="Grassa J C."/>
        </authorList>
    </citation>
    <scope>NUCLEOTIDE SEQUENCE [LARGE SCALE GENOMIC DNA]</scope>
</reference>
<protein>
    <recommendedName>
        <fullName evidence="4">Retrotransposon gag domain-containing protein</fullName>
    </recommendedName>
</protein>
<sequence>MVYQKKLPKSSSFFTLSSMVRTRATISATSTNPVVDAPAPIDPQPSQTSADNNNNRAQSPAPPPVQQTQPDHRNSQPWHRDFKISIGARNKTPFLEGTLPQPPPNDSLFGSWIRCNQMVMSWILHSVSPEIKSSIMYLDTVAEMWTVLHNRFNQGNGPRIFELNETLTYLHQGEDSVSSYFTKLAAI</sequence>
<dbReference type="EMBL" id="UZAU01000718">
    <property type="status" value="NOT_ANNOTATED_CDS"/>
    <property type="molecule type" value="Genomic_DNA"/>
</dbReference>
<evidence type="ECO:0008006" key="4">
    <source>
        <dbReference type="Google" id="ProtNLM"/>
    </source>
</evidence>
<reference evidence="2" key="2">
    <citation type="submission" date="2021-03" db="UniProtKB">
        <authorList>
            <consortium name="EnsemblPlants"/>
        </authorList>
    </citation>
    <scope>IDENTIFICATION</scope>
</reference>
<keyword evidence="3" id="KW-1185">Reference proteome</keyword>
<dbReference type="PANTHER" id="PTHR37610:SF97">
    <property type="entry name" value="RETROTRANSPOSON GAG DOMAIN-CONTAINING PROTEIN"/>
    <property type="match status" value="1"/>
</dbReference>